<dbReference type="Proteomes" id="UP000625316">
    <property type="component" value="Unassembled WGS sequence"/>
</dbReference>
<protein>
    <submittedName>
        <fullName evidence="9">Rhomboid family intramembrane serine protease</fullName>
    </submittedName>
</protein>
<dbReference type="InterPro" id="IPR022764">
    <property type="entry name" value="Peptidase_S54_rhomboid_dom"/>
</dbReference>
<evidence type="ECO:0000256" key="7">
    <source>
        <dbReference type="SAM" id="Phobius"/>
    </source>
</evidence>
<sequence length="277" mass="30197">MFPIGDDNPTKRTPYVTYGLIAINLAIFLYEVVLQNQVLGTVPYVEPGTGRRAINSLTGEVVQRAITGLDYFFDQWAVVPAQLTASLTGQPIQSQLPNLGGQPPESLTLISSQFLHGGWSHLLGNMLFLWIFGNNVEDKLGRVKFLGFYLGCGILAGLTQWWFSQGSYVPSLGASGAIAGVMGAYIIRFPKVPIKTLFPPFFVFDVPALMYLGIWFVQQAFYSFASLPTTSNVGMQSGGIAYWAHAGGFVFGAILGPLLGLFKDVHDPAIDTERNAY</sequence>
<dbReference type="PANTHER" id="PTHR43731">
    <property type="entry name" value="RHOMBOID PROTEASE"/>
    <property type="match status" value="1"/>
</dbReference>
<keyword evidence="5 7" id="KW-1133">Transmembrane helix</keyword>
<evidence type="ECO:0000313" key="9">
    <source>
        <dbReference type="EMBL" id="MBE9031295.1"/>
    </source>
</evidence>
<dbReference type="EMBL" id="JADEXQ010000059">
    <property type="protein sequence ID" value="MBE9031295.1"/>
    <property type="molecule type" value="Genomic_DNA"/>
</dbReference>
<dbReference type="GO" id="GO:0006508">
    <property type="term" value="P:proteolysis"/>
    <property type="evidence" value="ECO:0007669"/>
    <property type="project" value="UniProtKB-KW"/>
</dbReference>
<keyword evidence="10" id="KW-1185">Reference proteome</keyword>
<comment type="caution">
    <text evidence="9">The sequence shown here is derived from an EMBL/GenBank/DDBJ whole genome shotgun (WGS) entry which is preliminary data.</text>
</comment>
<feature type="domain" description="Peptidase S54 rhomboid" evidence="8">
    <location>
        <begin position="107"/>
        <end position="259"/>
    </location>
</feature>
<evidence type="ECO:0000256" key="5">
    <source>
        <dbReference type="ARBA" id="ARBA00022989"/>
    </source>
</evidence>
<feature type="transmembrane region" description="Helical" evidence="7">
    <location>
        <begin position="201"/>
        <end position="222"/>
    </location>
</feature>
<keyword evidence="6 7" id="KW-0472">Membrane</keyword>
<keyword evidence="9" id="KW-0645">Protease</keyword>
<comment type="similarity">
    <text evidence="2">Belongs to the peptidase S54 family.</text>
</comment>
<organism evidence="9 10">
    <name type="scientific">Romeriopsis navalis LEGE 11480</name>
    <dbReference type="NCBI Taxonomy" id="2777977"/>
    <lineage>
        <taxon>Bacteria</taxon>
        <taxon>Bacillati</taxon>
        <taxon>Cyanobacteriota</taxon>
        <taxon>Cyanophyceae</taxon>
        <taxon>Leptolyngbyales</taxon>
        <taxon>Leptolyngbyaceae</taxon>
        <taxon>Romeriopsis</taxon>
        <taxon>Romeriopsis navalis</taxon>
    </lineage>
</organism>
<dbReference type="GO" id="GO:0016020">
    <property type="term" value="C:membrane"/>
    <property type="evidence" value="ECO:0007669"/>
    <property type="project" value="UniProtKB-SubCell"/>
</dbReference>
<reference evidence="9" key="1">
    <citation type="submission" date="2020-10" db="EMBL/GenBank/DDBJ databases">
        <authorList>
            <person name="Castelo-Branco R."/>
            <person name="Eusebio N."/>
            <person name="Adriana R."/>
            <person name="Vieira A."/>
            <person name="Brugerolle De Fraissinette N."/>
            <person name="Rezende De Castro R."/>
            <person name="Schneider M.P."/>
            <person name="Vasconcelos V."/>
            <person name="Leao P.N."/>
        </authorList>
    </citation>
    <scope>NUCLEOTIDE SEQUENCE</scope>
    <source>
        <strain evidence="9">LEGE 11480</strain>
    </source>
</reference>
<feature type="transmembrane region" description="Helical" evidence="7">
    <location>
        <begin position="15"/>
        <end position="33"/>
    </location>
</feature>
<accession>A0A928Z5I1</accession>
<keyword evidence="4" id="KW-0378">Hydrolase</keyword>
<evidence type="ECO:0000259" key="8">
    <source>
        <dbReference type="Pfam" id="PF01694"/>
    </source>
</evidence>
<dbReference type="InterPro" id="IPR050925">
    <property type="entry name" value="Rhomboid_protease_S54"/>
</dbReference>
<feature type="transmembrane region" description="Helical" evidence="7">
    <location>
        <begin position="169"/>
        <end position="189"/>
    </location>
</feature>
<evidence type="ECO:0000313" key="10">
    <source>
        <dbReference type="Proteomes" id="UP000625316"/>
    </source>
</evidence>
<dbReference type="AlphaFoldDB" id="A0A928Z5I1"/>
<dbReference type="RefSeq" id="WP_264326125.1">
    <property type="nucleotide sequence ID" value="NZ_JADEXQ010000059.1"/>
</dbReference>
<dbReference type="GO" id="GO:0004252">
    <property type="term" value="F:serine-type endopeptidase activity"/>
    <property type="evidence" value="ECO:0007669"/>
    <property type="project" value="InterPro"/>
</dbReference>
<dbReference type="Pfam" id="PF01694">
    <property type="entry name" value="Rhomboid"/>
    <property type="match status" value="1"/>
</dbReference>
<feature type="transmembrane region" description="Helical" evidence="7">
    <location>
        <begin position="145"/>
        <end position="163"/>
    </location>
</feature>
<feature type="transmembrane region" description="Helical" evidence="7">
    <location>
        <begin position="242"/>
        <end position="262"/>
    </location>
</feature>
<proteinExistence type="inferred from homology"/>
<dbReference type="Gene3D" id="1.20.1540.10">
    <property type="entry name" value="Rhomboid-like"/>
    <property type="match status" value="1"/>
</dbReference>
<gene>
    <name evidence="9" type="ORF">IQ266_16290</name>
</gene>
<dbReference type="PANTHER" id="PTHR43731:SF14">
    <property type="entry name" value="PRESENILIN-ASSOCIATED RHOMBOID-LIKE PROTEIN, MITOCHONDRIAL"/>
    <property type="match status" value="1"/>
</dbReference>
<evidence type="ECO:0000256" key="3">
    <source>
        <dbReference type="ARBA" id="ARBA00022692"/>
    </source>
</evidence>
<dbReference type="InterPro" id="IPR035952">
    <property type="entry name" value="Rhomboid-like_sf"/>
</dbReference>
<evidence type="ECO:0000256" key="6">
    <source>
        <dbReference type="ARBA" id="ARBA00023136"/>
    </source>
</evidence>
<name>A0A928Z5I1_9CYAN</name>
<keyword evidence="3 7" id="KW-0812">Transmembrane</keyword>
<evidence type="ECO:0000256" key="2">
    <source>
        <dbReference type="ARBA" id="ARBA00009045"/>
    </source>
</evidence>
<evidence type="ECO:0000256" key="1">
    <source>
        <dbReference type="ARBA" id="ARBA00004141"/>
    </source>
</evidence>
<dbReference type="SUPFAM" id="SSF144091">
    <property type="entry name" value="Rhomboid-like"/>
    <property type="match status" value="1"/>
</dbReference>
<comment type="subcellular location">
    <subcellularLocation>
        <location evidence="1">Membrane</location>
        <topology evidence="1">Multi-pass membrane protein</topology>
    </subcellularLocation>
</comment>
<evidence type="ECO:0000256" key="4">
    <source>
        <dbReference type="ARBA" id="ARBA00022801"/>
    </source>
</evidence>